<dbReference type="EMBL" id="MU856948">
    <property type="protein sequence ID" value="KAK4153195.1"/>
    <property type="molecule type" value="Genomic_DNA"/>
</dbReference>
<dbReference type="InterPro" id="IPR015943">
    <property type="entry name" value="WD40/YVTN_repeat-like_dom_sf"/>
</dbReference>
<evidence type="ECO:0000259" key="4">
    <source>
        <dbReference type="Pfam" id="PF22939"/>
    </source>
</evidence>
<feature type="region of interest" description="Disordered" evidence="2">
    <location>
        <begin position="1"/>
        <end position="73"/>
    </location>
</feature>
<name>A0AAN6VMT9_9PEZI</name>
<dbReference type="PANTHER" id="PTHR10039">
    <property type="entry name" value="AMELOGENIN"/>
    <property type="match status" value="1"/>
</dbReference>
<dbReference type="SUPFAM" id="SSF50978">
    <property type="entry name" value="WD40 repeat-like"/>
    <property type="match status" value="1"/>
</dbReference>
<feature type="compositionally biased region" description="Polar residues" evidence="2">
    <location>
        <begin position="57"/>
        <end position="67"/>
    </location>
</feature>
<gene>
    <name evidence="6" type="ORF">C8A00DRAFT_34084</name>
</gene>
<evidence type="ECO:0000256" key="1">
    <source>
        <dbReference type="ARBA" id="ARBA00022737"/>
    </source>
</evidence>
<dbReference type="InterPro" id="IPR011047">
    <property type="entry name" value="Quinoprotein_ADH-like_sf"/>
</dbReference>
<dbReference type="Pfam" id="PF24883">
    <property type="entry name" value="NPHP3_N"/>
    <property type="match status" value="1"/>
</dbReference>
<dbReference type="PANTHER" id="PTHR10039:SF16">
    <property type="entry name" value="GPI INOSITOL-DEACYLASE"/>
    <property type="match status" value="1"/>
</dbReference>
<dbReference type="SUPFAM" id="SSF52540">
    <property type="entry name" value="P-loop containing nucleoside triphosphate hydrolases"/>
    <property type="match status" value="1"/>
</dbReference>
<proteinExistence type="predicted"/>
<organism evidence="6 7">
    <name type="scientific">Chaetomidium leptoderma</name>
    <dbReference type="NCBI Taxonomy" id="669021"/>
    <lineage>
        <taxon>Eukaryota</taxon>
        <taxon>Fungi</taxon>
        <taxon>Dikarya</taxon>
        <taxon>Ascomycota</taxon>
        <taxon>Pezizomycotina</taxon>
        <taxon>Sordariomycetes</taxon>
        <taxon>Sordariomycetidae</taxon>
        <taxon>Sordariales</taxon>
        <taxon>Chaetomiaceae</taxon>
        <taxon>Chaetomidium</taxon>
    </lineage>
</organism>
<keyword evidence="1" id="KW-0677">Repeat</keyword>
<dbReference type="InterPro" id="IPR054471">
    <property type="entry name" value="GPIID_WHD"/>
</dbReference>
<feature type="domain" description="AB hydrolase-1" evidence="3">
    <location>
        <begin position="88"/>
        <end position="213"/>
    </location>
</feature>
<comment type="caution">
    <text evidence="6">The sequence shown here is derived from an EMBL/GenBank/DDBJ whole genome shotgun (WGS) entry which is preliminary data.</text>
</comment>
<dbReference type="SMART" id="SM00320">
    <property type="entry name" value="WD40"/>
    <property type="match status" value="5"/>
</dbReference>
<dbReference type="InterPro" id="IPR036322">
    <property type="entry name" value="WD40_repeat_dom_sf"/>
</dbReference>
<dbReference type="Gene3D" id="3.40.50.1820">
    <property type="entry name" value="alpha/beta hydrolase"/>
    <property type="match status" value="1"/>
</dbReference>
<dbReference type="InterPro" id="IPR027417">
    <property type="entry name" value="P-loop_NTPase"/>
</dbReference>
<dbReference type="InterPro" id="IPR056884">
    <property type="entry name" value="NPHP3-like_N"/>
</dbReference>
<evidence type="ECO:0008006" key="8">
    <source>
        <dbReference type="Google" id="ProtNLM"/>
    </source>
</evidence>
<dbReference type="SUPFAM" id="SSF53474">
    <property type="entry name" value="alpha/beta-Hydrolases"/>
    <property type="match status" value="1"/>
</dbReference>
<dbReference type="Gene3D" id="3.40.50.300">
    <property type="entry name" value="P-loop containing nucleotide triphosphate hydrolases"/>
    <property type="match status" value="1"/>
</dbReference>
<accession>A0AAN6VMT9</accession>
<feature type="domain" description="GPI inositol-deacylase winged helix" evidence="4">
    <location>
        <begin position="668"/>
        <end position="740"/>
    </location>
</feature>
<keyword evidence="7" id="KW-1185">Reference proteome</keyword>
<dbReference type="Gene3D" id="2.130.10.10">
    <property type="entry name" value="YVTN repeat-like/Quinoprotein amine dehydrogenase"/>
    <property type="match status" value="3"/>
</dbReference>
<feature type="region of interest" description="Disordered" evidence="2">
    <location>
        <begin position="766"/>
        <end position="792"/>
    </location>
</feature>
<reference evidence="6" key="1">
    <citation type="journal article" date="2023" name="Mol. Phylogenet. Evol.">
        <title>Genome-scale phylogeny and comparative genomics of the fungal order Sordariales.</title>
        <authorList>
            <person name="Hensen N."/>
            <person name="Bonometti L."/>
            <person name="Westerberg I."/>
            <person name="Brannstrom I.O."/>
            <person name="Guillou S."/>
            <person name="Cros-Aarteil S."/>
            <person name="Calhoun S."/>
            <person name="Haridas S."/>
            <person name="Kuo A."/>
            <person name="Mondo S."/>
            <person name="Pangilinan J."/>
            <person name="Riley R."/>
            <person name="LaButti K."/>
            <person name="Andreopoulos B."/>
            <person name="Lipzen A."/>
            <person name="Chen C."/>
            <person name="Yan M."/>
            <person name="Daum C."/>
            <person name="Ng V."/>
            <person name="Clum A."/>
            <person name="Steindorff A."/>
            <person name="Ohm R.A."/>
            <person name="Martin F."/>
            <person name="Silar P."/>
            <person name="Natvig D.O."/>
            <person name="Lalanne C."/>
            <person name="Gautier V."/>
            <person name="Ament-Velasquez S.L."/>
            <person name="Kruys A."/>
            <person name="Hutchinson M.I."/>
            <person name="Powell A.J."/>
            <person name="Barry K."/>
            <person name="Miller A.N."/>
            <person name="Grigoriev I.V."/>
            <person name="Debuchy R."/>
            <person name="Gladieux P."/>
            <person name="Hiltunen Thoren M."/>
            <person name="Johannesson H."/>
        </authorList>
    </citation>
    <scope>NUCLEOTIDE SEQUENCE</scope>
    <source>
        <strain evidence="6">CBS 538.74</strain>
    </source>
</reference>
<sequence>MAVHAQTWQPTPSATWNSGDGDRLTVPSLSIPGDQDRQPSPSSLRGRLQSLRRATSPARSKTSQSPEGSKGALGLTLLHEPSEPRVDFIFVHGLNGGSKRSWSASSDPSTFWPKEWLPCEAGFRHVRIHSFGYDSDWTKSQQSTLTMHDFGQALLADLYNSPNLKKNGNTPIVLVAHSMGGLVVKKAYLLARRDPIYADIASRIHSLYFLGTPHRGADSSAFVTTLISMSIGSGSKAFVKELVPGSGTLQAINDEFRHVCKDVGLWSFFEGVPTSTGPANTMIVEKESAIMGLPGEHTQYLQANHRRLIKFNSVEDPNYNILLRCFNTTIEEIEKGYVADKFENHRAQMKQIAQAFDVAERPDGDFIRMLDKLHTGSCEWLTTHPCFHDWLECDMMDANPTVKAIASGPSKMIPRFLWLNGPPGSGKSVASGHVIKCLESFNFDCAYFFFKNNEKPSLTQFLLSMALQMAESNFQIRHTFLAMMEEGETIDSHSDHIMVWNNIFLGRIFKMALSQPQYWVIDALDECPSRLLTTLMAMFSRIEPTVPLRIFITSRPNGHVERLLNQERIMRVEMHTGQADSLRDIDGFVRSRLSPSIIEDFNEEEGDLVAEIIEKSNGIFLWASLIMTRLDEAHSIEAMRRTLNQVPSEMSGMYSGILESIVESPNADLAQCVLRWVVCARKPLTTEELREVVRLDINQTLRTSDRFSQICGNLITVDNNFVQVMHQTVKEFLTGEQSDFYIPRSWSHARIAELCLQHLNGRNFNPPRTRRAPAVSSSANNNNNKTDPNNNNTVFDDYASNNFSYHLAHCSPSESTLHLLPLLGTLVSSNMLTWIERVAKTGRLSLVTRTVQNLRVYLDRQVATSSPLDADHQLTSRFVDDLVRLSAIYGPNLLSTPSCIYSLVPLLCPKSSIMHWKFGRPFKQKVLCAFNHDWDERLSSLTFASRVMAIACADQFFALGLADGEIRVYRQSTFELLTTMRHGEPVRRLANGNLTGVLVSGGLKMIRVWGPRQVLLWSAAVPEQPLSFRFSPDDSKVYVPLRNGEVYVYRAKNGARLDALEILGEELSDSDSDGGGGGGENQQKRTMPTLIRISPMLGIAAIAYRSSHLQLSYYDSDERVEAFEKEGYEDGGGLPPQVLDVAFNENAEQNLMAVAYQDGDVVTLDPWTLQQKHAYHLNAHSLAASPDGHTLAAGDSECVISLFAFDGLRLLCRIESLEERIMGIVFAPNSLRLFDLRGNTCNVWEPAALIKKNLADDSSSEDADDYLMPASNLVCTRTFDGCKAITVMTQAGDSNYVFCGREEGSITVHDISSGRVCAELQFHARMVDIRHLEWNAQGKVLFSVDASLRCIATKLSLPASSTTATTAVQKQQQQLQLQQFEHILDFRASDTVVQALISPDASTFLVSTQSGEELHVLPSEAAGSSSITQSSAHSQGKARWLTHPTDASRLLLFDNDSEVLHIFRWQDLVRETPERGISIDLPAELASTPVALADEWHSRPGLATLVQTVQMPHSSKTGFLTLDLAKIADNHPAAAAADATTTTTTTTTTRIEMQCVARQLVSSQIKSVLGIYRSNLFFMSGRGWVCSISLKNLAACKSYVRHFFIPSVWQTGGEPIARVVSKTTVAMAYRDEVVVLQGFLEFEHKSVFEEEGEKGEKGALMPVIKMS</sequence>
<reference evidence="6" key="2">
    <citation type="submission" date="2023-05" db="EMBL/GenBank/DDBJ databases">
        <authorList>
            <consortium name="Lawrence Berkeley National Laboratory"/>
            <person name="Steindorff A."/>
            <person name="Hensen N."/>
            <person name="Bonometti L."/>
            <person name="Westerberg I."/>
            <person name="Brannstrom I.O."/>
            <person name="Guillou S."/>
            <person name="Cros-Aarteil S."/>
            <person name="Calhoun S."/>
            <person name="Haridas S."/>
            <person name="Kuo A."/>
            <person name="Mondo S."/>
            <person name="Pangilinan J."/>
            <person name="Riley R."/>
            <person name="Labutti K."/>
            <person name="Andreopoulos B."/>
            <person name="Lipzen A."/>
            <person name="Chen C."/>
            <person name="Yanf M."/>
            <person name="Daum C."/>
            <person name="Ng V."/>
            <person name="Clum A."/>
            <person name="Ohm R."/>
            <person name="Martin F."/>
            <person name="Silar P."/>
            <person name="Natvig D."/>
            <person name="Lalanne C."/>
            <person name="Gautier V."/>
            <person name="Ament-Velasquez S.L."/>
            <person name="Kruys A."/>
            <person name="Hutchinson M.I."/>
            <person name="Powell A.J."/>
            <person name="Barry K."/>
            <person name="Miller A.N."/>
            <person name="Grigoriev I.V."/>
            <person name="Debuchy R."/>
            <person name="Gladieux P."/>
            <person name="Thoren M.H."/>
            <person name="Johannesson H."/>
        </authorList>
    </citation>
    <scope>NUCLEOTIDE SEQUENCE</scope>
    <source>
        <strain evidence="6">CBS 538.74</strain>
    </source>
</reference>
<dbReference type="InterPro" id="IPR001680">
    <property type="entry name" value="WD40_rpt"/>
</dbReference>
<dbReference type="SUPFAM" id="SSF50998">
    <property type="entry name" value="Quinoprotein alcohol dehydrogenase-like"/>
    <property type="match status" value="1"/>
</dbReference>
<evidence type="ECO:0000313" key="6">
    <source>
        <dbReference type="EMBL" id="KAK4153195.1"/>
    </source>
</evidence>
<protein>
    <recommendedName>
        <fullName evidence="8">GPI inositol-deacylase</fullName>
    </recommendedName>
</protein>
<feature type="domain" description="Nephrocystin 3-like N-terminal" evidence="5">
    <location>
        <begin position="376"/>
        <end position="555"/>
    </location>
</feature>
<dbReference type="Proteomes" id="UP001302745">
    <property type="component" value="Unassembled WGS sequence"/>
</dbReference>
<feature type="compositionally biased region" description="Low complexity" evidence="2">
    <location>
        <begin position="780"/>
        <end position="792"/>
    </location>
</feature>
<dbReference type="Pfam" id="PF00561">
    <property type="entry name" value="Abhydrolase_1"/>
    <property type="match status" value="1"/>
</dbReference>
<evidence type="ECO:0000259" key="5">
    <source>
        <dbReference type="Pfam" id="PF24883"/>
    </source>
</evidence>
<evidence type="ECO:0000259" key="3">
    <source>
        <dbReference type="Pfam" id="PF00561"/>
    </source>
</evidence>
<dbReference type="Pfam" id="PF22939">
    <property type="entry name" value="WHD_GPIID"/>
    <property type="match status" value="1"/>
</dbReference>
<feature type="compositionally biased region" description="Polar residues" evidence="2">
    <location>
        <begin position="1"/>
        <end position="18"/>
    </location>
</feature>
<feature type="compositionally biased region" description="Low complexity" evidence="2">
    <location>
        <begin position="40"/>
        <end position="53"/>
    </location>
</feature>
<dbReference type="InterPro" id="IPR000073">
    <property type="entry name" value="AB_hydrolase_1"/>
</dbReference>
<evidence type="ECO:0000256" key="2">
    <source>
        <dbReference type="SAM" id="MobiDB-lite"/>
    </source>
</evidence>
<dbReference type="InterPro" id="IPR029058">
    <property type="entry name" value="AB_hydrolase_fold"/>
</dbReference>
<evidence type="ECO:0000313" key="7">
    <source>
        <dbReference type="Proteomes" id="UP001302745"/>
    </source>
</evidence>